<dbReference type="PANTHER" id="PTHR43133">
    <property type="entry name" value="RNA POLYMERASE ECF-TYPE SIGMA FACTO"/>
    <property type="match status" value="1"/>
</dbReference>
<dbReference type="GO" id="GO:0006950">
    <property type="term" value="P:response to stress"/>
    <property type="evidence" value="ECO:0007669"/>
    <property type="project" value="UniProtKB-ARBA"/>
</dbReference>
<dbReference type="InterPro" id="IPR014284">
    <property type="entry name" value="RNA_pol_sigma-70_dom"/>
</dbReference>
<evidence type="ECO:0000313" key="11">
    <source>
        <dbReference type="Proteomes" id="UP000608024"/>
    </source>
</evidence>
<dbReference type="Gene3D" id="1.10.10.10">
    <property type="entry name" value="Winged helix-like DNA-binding domain superfamily/Winged helix DNA-binding domain"/>
    <property type="match status" value="1"/>
</dbReference>
<dbReference type="Gene3D" id="1.10.1740.10">
    <property type="match status" value="1"/>
</dbReference>
<comment type="caution">
    <text evidence="10">The sequence shown here is derived from an EMBL/GenBank/DDBJ whole genome shotgun (WGS) entry which is preliminary data.</text>
</comment>
<feature type="compositionally biased region" description="Low complexity" evidence="7">
    <location>
        <begin position="48"/>
        <end position="73"/>
    </location>
</feature>
<evidence type="ECO:0000256" key="3">
    <source>
        <dbReference type="ARBA" id="ARBA00023082"/>
    </source>
</evidence>
<reference evidence="10" key="1">
    <citation type="journal article" date="2014" name="Int. J. Syst. Evol. Microbiol.">
        <title>Complete genome sequence of Corynebacterium casei LMG S-19264T (=DSM 44701T), isolated from a smear-ripened cheese.</title>
        <authorList>
            <consortium name="US DOE Joint Genome Institute (JGI-PGF)"/>
            <person name="Walter F."/>
            <person name="Albersmeier A."/>
            <person name="Kalinowski J."/>
            <person name="Ruckert C."/>
        </authorList>
    </citation>
    <scope>NUCLEOTIDE SEQUENCE</scope>
    <source>
        <strain evidence="10">JCM 4784</strain>
    </source>
</reference>
<organism evidence="10 11">
    <name type="scientific">Streptomyces longispororuber</name>
    <dbReference type="NCBI Taxonomy" id="68230"/>
    <lineage>
        <taxon>Bacteria</taxon>
        <taxon>Bacillati</taxon>
        <taxon>Actinomycetota</taxon>
        <taxon>Actinomycetes</taxon>
        <taxon>Kitasatosporales</taxon>
        <taxon>Streptomycetaceae</taxon>
        <taxon>Streptomyces</taxon>
    </lineage>
</organism>
<dbReference type="AlphaFoldDB" id="A0A919DLD5"/>
<dbReference type="SUPFAM" id="SSF88659">
    <property type="entry name" value="Sigma3 and sigma4 domains of RNA polymerase sigma factors"/>
    <property type="match status" value="1"/>
</dbReference>
<evidence type="ECO:0000313" key="10">
    <source>
        <dbReference type="EMBL" id="GHE54030.1"/>
    </source>
</evidence>
<proteinExistence type="inferred from homology"/>
<evidence type="ECO:0000259" key="8">
    <source>
        <dbReference type="Pfam" id="PF04542"/>
    </source>
</evidence>
<dbReference type="InterPro" id="IPR000838">
    <property type="entry name" value="RNA_pol_sigma70_ECF_CS"/>
</dbReference>
<dbReference type="GO" id="GO:0006352">
    <property type="term" value="P:DNA-templated transcription initiation"/>
    <property type="evidence" value="ECO:0007669"/>
    <property type="project" value="InterPro"/>
</dbReference>
<dbReference type="CDD" id="cd06171">
    <property type="entry name" value="Sigma70_r4"/>
    <property type="match status" value="1"/>
</dbReference>
<accession>A0A919DLD5</accession>
<comment type="similarity">
    <text evidence="1 6">Belongs to the sigma-70 factor family. ECF subfamily.</text>
</comment>
<dbReference type="RefSeq" id="WP_229925579.1">
    <property type="nucleotide sequence ID" value="NZ_BNBT01000027.1"/>
</dbReference>
<evidence type="ECO:0000256" key="6">
    <source>
        <dbReference type="RuleBase" id="RU000716"/>
    </source>
</evidence>
<keyword evidence="11" id="KW-1185">Reference proteome</keyword>
<dbReference type="PROSITE" id="PS01063">
    <property type="entry name" value="SIGMA70_ECF"/>
    <property type="match status" value="1"/>
</dbReference>
<evidence type="ECO:0000259" key="9">
    <source>
        <dbReference type="Pfam" id="PF08281"/>
    </source>
</evidence>
<evidence type="ECO:0000256" key="5">
    <source>
        <dbReference type="ARBA" id="ARBA00023163"/>
    </source>
</evidence>
<evidence type="ECO:0000256" key="1">
    <source>
        <dbReference type="ARBA" id="ARBA00010641"/>
    </source>
</evidence>
<dbReference type="Pfam" id="PF08281">
    <property type="entry name" value="Sigma70_r4_2"/>
    <property type="match status" value="1"/>
</dbReference>
<keyword evidence="4 6" id="KW-0238">DNA-binding</keyword>
<dbReference type="PANTHER" id="PTHR43133:SF61">
    <property type="entry name" value="ECF RNA POLYMERASE SIGMA FACTOR SIGC"/>
    <property type="match status" value="1"/>
</dbReference>
<keyword evidence="3 6" id="KW-0731">Sigma factor</keyword>
<dbReference type="InterPro" id="IPR007627">
    <property type="entry name" value="RNA_pol_sigma70_r2"/>
</dbReference>
<dbReference type="InterPro" id="IPR013249">
    <property type="entry name" value="RNA_pol_sigma70_r4_t2"/>
</dbReference>
<evidence type="ECO:0000256" key="7">
    <source>
        <dbReference type="SAM" id="MobiDB-lite"/>
    </source>
</evidence>
<dbReference type="NCBIfam" id="TIGR02937">
    <property type="entry name" value="sigma70-ECF"/>
    <property type="match status" value="1"/>
</dbReference>
<feature type="domain" description="RNA polymerase sigma factor 70 region 4 type 2" evidence="9">
    <location>
        <begin position="200"/>
        <end position="251"/>
    </location>
</feature>
<keyword evidence="5 6" id="KW-0804">Transcription</keyword>
<evidence type="ECO:0000256" key="4">
    <source>
        <dbReference type="ARBA" id="ARBA00023125"/>
    </source>
</evidence>
<dbReference type="Proteomes" id="UP000608024">
    <property type="component" value="Unassembled WGS sequence"/>
</dbReference>
<dbReference type="SUPFAM" id="SSF88946">
    <property type="entry name" value="Sigma2 domain of RNA polymerase sigma factors"/>
    <property type="match status" value="1"/>
</dbReference>
<reference evidence="10" key="2">
    <citation type="submission" date="2020-09" db="EMBL/GenBank/DDBJ databases">
        <authorList>
            <person name="Sun Q."/>
            <person name="Ohkuma M."/>
        </authorList>
    </citation>
    <scope>NUCLEOTIDE SEQUENCE</scope>
    <source>
        <strain evidence="10">JCM 4784</strain>
    </source>
</reference>
<gene>
    <name evidence="10" type="ORF">GCM10018785_24360</name>
</gene>
<dbReference type="GO" id="GO:0003677">
    <property type="term" value="F:DNA binding"/>
    <property type="evidence" value="ECO:0007669"/>
    <property type="project" value="UniProtKB-KW"/>
</dbReference>
<feature type="region of interest" description="Disordered" evidence="7">
    <location>
        <begin position="1"/>
        <end position="86"/>
    </location>
</feature>
<keyword evidence="2 6" id="KW-0805">Transcription regulation</keyword>
<name>A0A919DLD5_9ACTN</name>
<feature type="domain" description="RNA polymerase sigma-70 region 2" evidence="8">
    <location>
        <begin position="103"/>
        <end position="169"/>
    </location>
</feature>
<dbReference type="InterPro" id="IPR039425">
    <property type="entry name" value="RNA_pol_sigma-70-like"/>
</dbReference>
<evidence type="ECO:0000256" key="2">
    <source>
        <dbReference type="ARBA" id="ARBA00023015"/>
    </source>
</evidence>
<dbReference type="InterPro" id="IPR036388">
    <property type="entry name" value="WH-like_DNA-bd_sf"/>
</dbReference>
<sequence length="258" mass="27591">MTPAPTTPPARKLPQGHRPCRSADPDGPRPAPAPDASRTTTRADTRTTRATSVTPVNPVSPVGPVTPVGPVSRSTRRTDTADEPVTRLALAARDGDPEAVDRFVRALHRDVLRYVAHLSADPQAADDLAQDTFLRALGSLHRFEGRSSARTWLLSIARRTVVDSLRHAAARPRLSDRDDWQAAAEQAQPRGLPGFEDGIALAELLAAIPAERRQAFVLTQVLQQPYAEAAAAIGCPVGTVRSRVARARATLIEALAAA</sequence>
<dbReference type="InterPro" id="IPR013325">
    <property type="entry name" value="RNA_pol_sigma_r2"/>
</dbReference>
<dbReference type="InterPro" id="IPR013324">
    <property type="entry name" value="RNA_pol_sigma_r3/r4-like"/>
</dbReference>
<dbReference type="GO" id="GO:0016987">
    <property type="term" value="F:sigma factor activity"/>
    <property type="evidence" value="ECO:0007669"/>
    <property type="project" value="UniProtKB-KW"/>
</dbReference>
<dbReference type="Pfam" id="PF04542">
    <property type="entry name" value="Sigma70_r2"/>
    <property type="match status" value="1"/>
</dbReference>
<dbReference type="EMBL" id="BNBT01000027">
    <property type="protein sequence ID" value="GHE54030.1"/>
    <property type="molecule type" value="Genomic_DNA"/>
</dbReference>
<protein>
    <recommendedName>
        <fullName evidence="6">RNA polymerase sigma factor</fullName>
    </recommendedName>
</protein>